<dbReference type="Proteomes" id="UP001417504">
    <property type="component" value="Unassembled WGS sequence"/>
</dbReference>
<keyword evidence="4" id="KW-0812">Transmembrane</keyword>
<dbReference type="PRINTS" id="PR00463">
    <property type="entry name" value="EP450I"/>
</dbReference>
<keyword evidence="6" id="KW-1185">Reference proteome</keyword>
<keyword evidence="2" id="KW-0479">Metal-binding</keyword>
<dbReference type="Pfam" id="PF00067">
    <property type="entry name" value="p450"/>
    <property type="match status" value="1"/>
</dbReference>
<dbReference type="GO" id="GO:0044550">
    <property type="term" value="P:secondary metabolite biosynthetic process"/>
    <property type="evidence" value="ECO:0007669"/>
    <property type="project" value="UniProtKB-ARBA"/>
</dbReference>
<dbReference type="AlphaFoldDB" id="A0AAP0PKL4"/>
<dbReference type="Gene3D" id="1.10.630.10">
    <property type="entry name" value="Cytochrome P450"/>
    <property type="match status" value="1"/>
</dbReference>
<dbReference type="SUPFAM" id="SSF48264">
    <property type="entry name" value="Cytochrome P450"/>
    <property type="match status" value="1"/>
</dbReference>
<dbReference type="GO" id="GO:0016705">
    <property type="term" value="F:oxidoreductase activity, acting on paired donors, with incorporation or reduction of molecular oxygen"/>
    <property type="evidence" value="ECO:0007669"/>
    <property type="project" value="InterPro"/>
</dbReference>
<sequence length="401" mass="45707">MAPTPLVLLQRVLEEQNPLKLLSIIFLSILFLVILCGTWSKKRSLPPAPPKFPFIGNLHQLGDLLHHSFRDLSQKYGPIMVLHLGHAPVLVISSAEMARVILKNHDSVFTNRPALTAGQIIFYKCQDVGYAPYGEYWKQVRKICVTDLLGIKRVQSFKFIREEETDFLIKEITKSCSLGSSVNLSEMLLALSNNILCRCTFGKKPENADGINTFGKLSREAMQLIGAFSIGDFFPYLRWMDILTGLIGRMKRTSQQLDVLFDGIIDEHLMKRDIHNSQDHKQDFVDLLLRVQEENKLNIGISRDNIKAIMMDMFVAGTDTNATTTEWAIAELLKSPNTMKRAQAEVRRIVGKKSKVQEEDIQQMDYFKCVIKETLRLHPPAPLLVPRICHDYSNRGIYYPC</sequence>
<evidence type="ECO:0000256" key="2">
    <source>
        <dbReference type="ARBA" id="ARBA00022723"/>
    </source>
</evidence>
<comment type="similarity">
    <text evidence="1">Belongs to the cytochrome P450 family.</text>
</comment>
<dbReference type="GO" id="GO:0005506">
    <property type="term" value="F:iron ion binding"/>
    <property type="evidence" value="ECO:0007669"/>
    <property type="project" value="InterPro"/>
</dbReference>
<name>A0AAP0PKL4_9MAGN</name>
<evidence type="ECO:0000313" key="5">
    <source>
        <dbReference type="EMBL" id="KAK9146064.1"/>
    </source>
</evidence>
<dbReference type="InterPro" id="IPR001128">
    <property type="entry name" value="Cyt_P450"/>
</dbReference>
<evidence type="ECO:0000256" key="3">
    <source>
        <dbReference type="ARBA" id="ARBA00023004"/>
    </source>
</evidence>
<dbReference type="InterPro" id="IPR036396">
    <property type="entry name" value="Cyt_P450_sf"/>
</dbReference>
<proteinExistence type="inferred from homology"/>
<dbReference type="PANTHER" id="PTHR47955">
    <property type="entry name" value="CYTOCHROME P450 FAMILY 71 PROTEIN"/>
    <property type="match status" value="1"/>
</dbReference>
<dbReference type="InterPro" id="IPR002401">
    <property type="entry name" value="Cyt_P450_E_grp-I"/>
</dbReference>
<comment type="caution">
    <text evidence="5">The sequence shown here is derived from an EMBL/GenBank/DDBJ whole genome shotgun (WGS) entry which is preliminary data.</text>
</comment>
<keyword evidence="4" id="KW-1133">Transmembrane helix</keyword>
<evidence type="ECO:0000256" key="4">
    <source>
        <dbReference type="SAM" id="Phobius"/>
    </source>
</evidence>
<dbReference type="EMBL" id="JBBNAE010000002">
    <property type="protein sequence ID" value="KAK9146064.1"/>
    <property type="molecule type" value="Genomic_DNA"/>
</dbReference>
<accession>A0AAP0PKL4</accession>
<dbReference type="PANTHER" id="PTHR47955:SF18">
    <property type="entry name" value="CYTOCHROME P450 71A1-LIKE"/>
    <property type="match status" value="1"/>
</dbReference>
<protein>
    <recommendedName>
        <fullName evidence="7">Cytochrome P450</fullName>
    </recommendedName>
</protein>
<evidence type="ECO:0000256" key="1">
    <source>
        <dbReference type="ARBA" id="ARBA00010617"/>
    </source>
</evidence>
<evidence type="ECO:0008006" key="7">
    <source>
        <dbReference type="Google" id="ProtNLM"/>
    </source>
</evidence>
<organism evidence="5 6">
    <name type="scientific">Stephania japonica</name>
    <dbReference type="NCBI Taxonomy" id="461633"/>
    <lineage>
        <taxon>Eukaryota</taxon>
        <taxon>Viridiplantae</taxon>
        <taxon>Streptophyta</taxon>
        <taxon>Embryophyta</taxon>
        <taxon>Tracheophyta</taxon>
        <taxon>Spermatophyta</taxon>
        <taxon>Magnoliopsida</taxon>
        <taxon>Ranunculales</taxon>
        <taxon>Menispermaceae</taxon>
        <taxon>Menispermoideae</taxon>
        <taxon>Cissampelideae</taxon>
        <taxon>Stephania</taxon>
    </lineage>
</organism>
<dbReference type="GO" id="GO:0004497">
    <property type="term" value="F:monooxygenase activity"/>
    <property type="evidence" value="ECO:0007669"/>
    <property type="project" value="InterPro"/>
</dbReference>
<keyword evidence="4" id="KW-0472">Membrane</keyword>
<keyword evidence="3" id="KW-0408">Iron</keyword>
<reference evidence="5 6" key="1">
    <citation type="submission" date="2024-01" db="EMBL/GenBank/DDBJ databases">
        <title>Genome assemblies of Stephania.</title>
        <authorList>
            <person name="Yang L."/>
        </authorList>
    </citation>
    <scope>NUCLEOTIDE SEQUENCE [LARGE SCALE GENOMIC DNA]</scope>
    <source>
        <strain evidence="5">QJT</strain>
        <tissue evidence="5">Leaf</tissue>
    </source>
</reference>
<dbReference type="GO" id="GO:0020037">
    <property type="term" value="F:heme binding"/>
    <property type="evidence" value="ECO:0007669"/>
    <property type="project" value="InterPro"/>
</dbReference>
<evidence type="ECO:0000313" key="6">
    <source>
        <dbReference type="Proteomes" id="UP001417504"/>
    </source>
</evidence>
<gene>
    <name evidence="5" type="ORF">Sjap_005967</name>
</gene>
<feature type="transmembrane region" description="Helical" evidence="4">
    <location>
        <begin position="21"/>
        <end position="40"/>
    </location>
</feature>
<dbReference type="PRINTS" id="PR00385">
    <property type="entry name" value="P450"/>
</dbReference>